<keyword evidence="1" id="KW-0732">Signal</keyword>
<dbReference type="EMBL" id="VJND01000002">
    <property type="protein sequence ID" value="TSE26848.1"/>
    <property type="molecule type" value="Genomic_DNA"/>
</dbReference>
<dbReference type="Pfam" id="PF08750">
    <property type="entry name" value="CNP1"/>
    <property type="match status" value="1"/>
</dbReference>
<name>A0A554WTD1_9BURK</name>
<accession>A0A554WTD1</accession>
<protein>
    <submittedName>
        <fullName evidence="3">CNP1-like family protein</fullName>
    </submittedName>
</protein>
<dbReference type="Proteomes" id="UP000320225">
    <property type="component" value="Unassembled WGS sequence"/>
</dbReference>
<feature type="signal peptide" evidence="1">
    <location>
        <begin position="1"/>
        <end position="28"/>
    </location>
</feature>
<gene>
    <name evidence="3" type="ORF">Tsedi_00557</name>
</gene>
<evidence type="ECO:0000256" key="1">
    <source>
        <dbReference type="SAM" id="SignalP"/>
    </source>
</evidence>
<feature type="domain" description="CNP1-like uncharacterised" evidence="2">
    <location>
        <begin position="35"/>
        <end position="169"/>
    </location>
</feature>
<reference evidence="3 4" key="1">
    <citation type="submission" date="2019-07" db="EMBL/GenBank/DDBJ databases">
        <title>Tepidimonas sediminis YIM 72259 draft genome.</title>
        <authorList>
            <person name="Da Costa M.S."/>
            <person name="Froufe H.J.C."/>
            <person name="Egas C."/>
            <person name="Albuquerque L."/>
        </authorList>
    </citation>
    <scope>NUCLEOTIDE SEQUENCE [LARGE SCALE GENOMIC DNA]</scope>
    <source>
        <strain evidence="3 4">YIM 72259</strain>
    </source>
</reference>
<feature type="chain" id="PRO_5021730047" evidence="1">
    <location>
        <begin position="29"/>
        <end position="176"/>
    </location>
</feature>
<dbReference type="InterPro" id="IPR014861">
    <property type="entry name" value="CNP1-like_dom"/>
</dbReference>
<evidence type="ECO:0000259" key="2">
    <source>
        <dbReference type="Pfam" id="PF08750"/>
    </source>
</evidence>
<dbReference type="AlphaFoldDB" id="A0A554WTD1"/>
<sequence>MSHLLPLPFRRRRATAALALLLAAGAQAQLLTDPNRDWREAEVPPPPPLRTERLVPFTPSVHSQLRFGVDPDSVTLGSDGVIRYVIVAQGDGGALNAWYEGLRCATAQVKTYAHWNPGPPPGWRVNPEPAWRNLGGEFASRPAVALARGGFCDGATPNGRPADMLRALRQGRAADR</sequence>
<comment type="caution">
    <text evidence="3">The sequence shown here is derived from an EMBL/GenBank/DDBJ whole genome shotgun (WGS) entry which is preliminary data.</text>
</comment>
<organism evidence="3 4">
    <name type="scientific">Tepidimonas sediminis</name>
    <dbReference type="NCBI Taxonomy" id="2588941"/>
    <lineage>
        <taxon>Bacteria</taxon>
        <taxon>Pseudomonadati</taxon>
        <taxon>Pseudomonadota</taxon>
        <taxon>Betaproteobacteria</taxon>
        <taxon>Burkholderiales</taxon>
        <taxon>Tepidimonas</taxon>
    </lineage>
</organism>
<evidence type="ECO:0000313" key="3">
    <source>
        <dbReference type="EMBL" id="TSE26848.1"/>
    </source>
</evidence>
<keyword evidence="4" id="KW-1185">Reference proteome</keyword>
<proteinExistence type="predicted"/>
<evidence type="ECO:0000313" key="4">
    <source>
        <dbReference type="Proteomes" id="UP000320225"/>
    </source>
</evidence>
<dbReference type="RefSeq" id="WP_143893394.1">
    <property type="nucleotide sequence ID" value="NZ_VJND01000002.1"/>
</dbReference>
<dbReference type="OrthoDB" id="7066954at2"/>